<evidence type="ECO:0000256" key="2">
    <source>
        <dbReference type="ARBA" id="ARBA00023004"/>
    </source>
</evidence>
<accession>A0AAE0BHC3</accession>
<feature type="chain" id="PRO_5042263244" description="Prolyl 4-hydroxylase alpha subunit domain-containing protein" evidence="3">
    <location>
        <begin position="21"/>
        <end position="207"/>
    </location>
</feature>
<keyword evidence="2" id="KW-0408">Iron</keyword>
<dbReference type="InterPro" id="IPR045054">
    <property type="entry name" value="P4HA-like"/>
</dbReference>
<keyword evidence="5" id="KW-1185">Reference proteome</keyword>
<evidence type="ECO:0000313" key="5">
    <source>
        <dbReference type="Proteomes" id="UP001190700"/>
    </source>
</evidence>
<dbReference type="PANTHER" id="PTHR10869">
    <property type="entry name" value="PROLYL 4-HYDROXYLASE ALPHA SUBUNIT"/>
    <property type="match status" value="1"/>
</dbReference>
<sequence>MKVLFGLFAFFLRVQSPAAGAEERLIGWKGEVPREQFFFEENNDEAQTTLSKYKEEVSADVSSEDTLEYTESGFEPGSQEDPDSWFEQISWKPRAYIWHKLLTKEECNAIVKLASPRIAKSKVVDSKTGQAADDPIRTSWGTYLTEDDSEVVRTVNEKVAKFSMLPASHGEQLQVLRYTDGQKYDAHWDQFDNPVVHKVFAAIVRNL</sequence>
<evidence type="ECO:0000313" key="4">
    <source>
        <dbReference type="EMBL" id="KAK3236653.1"/>
    </source>
</evidence>
<dbReference type="AlphaFoldDB" id="A0AAE0BHC3"/>
<protein>
    <recommendedName>
        <fullName evidence="6">Prolyl 4-hydroxylase alpha subunit domain-containing protein</fullName>
    </recommendedName>
</protein>
<name>A0AAE0BHC3_9CHLO</name>
<proteinExistence type="predicted"/>
<evidence type="ECO:0000256" key="3">
    <source>
        <dbReference type="SAM" id="SignalP"/>
    </source>
</evidence>
<evidence type="ECO:0000256" key="1">
    <source>
        <dbReference type="ARBA" id="ARBA00022723"/>
    </source>
</evidence>
<feature type="signal peptide" evidence="3">
    <location>
        <begin position="1"/>
        <end position="20"/>
    </location>
</feature>
<organism evidence="4 5">
    <name type="scientific">Cymbomonas tetramitiformis</name>
    <dbReference type="NCBI Taxonomy" id="36881"/>
    <lineage>
        <taxon>Eukaryota</taxon>
        <taxon>Viridiplantae</taxon>
        <taxon>Chlorophyta</taxon>
        <taxon>Pyramimonadophyceae</taxon>
        <taxon>Pyramimonadales</taxon>
        <taxon>Pyramimonadaceae</taxon>
        <taxon>Cymbomonas</taxon>
    </lineage>
</organism>
<comment type="caution">
    <text evidence="4">The sequence shown here is derived from an EMBL/GenBank/DDBJ whole genome shotgun (WGS) entry which is preliminary data.</text>
</comment>
<evidence type="ECO:0008006" key="6">
    <source>
        <dbReference type="Google" id="ProtNLM"/>
    </source>
</evidence>
<keyword evidence="1" id="KW-0479">Metal-binding</keyword>
<dbReference type="PANTHER" id="PTHR10869:SF238">
    <property type="entry name" value="PROLYL 4-HYDROXYLASE 6-RELATED"/>
    <property type="match status" value="1"/>
</dbReference>
<dbReference type="GO" id="GO:0046872">
    <property type="term" value="F:metal ion binding"/>
    <property type="evidence" value="ECO:0007669"/>
    <property type="project" value="UniProtKB-KW"/>
</dbReference>
<dbReference type="Gene3D" id="2.60.120.620">
    <property type="entry name" value="q2cbj1_9rhob like domain"/>
    <property type="match status" value="1"/>
</dbReference>
<gene>
    <name evidence="4" type="ORF">CYMTET_53221</name>
</gene>
<dbReference type="GO" id="GO:0004656">
    <property type="term" value="F:procollagen-proline 4-dioxygenase activity"/>
    <property type="evidence" value="ECO:0007669"/>
    <property type="project" value="TreeGrafter"/>
</dbReference>
<dbReference type="GO" id="GO:0005783">
    <property type="term" value="C:endoplasmic reticulum"/>
    <property type="evidence" value="ECO:0007669"/>
    <property type="project" value="TreeGrafter"/>
</dbReference>
<dbReference type="Proteomes" id="UP001190700">
    <property type="component" value="Unassembled WGS sequence"/>
</dbReference>
<dbReference type="EMBL" id="LGRX02034926">
    <property type="protein sequence ID" value="KAK3236653.1"/>
    <property type="molecule type" value="Genomic_DNA"/>
</dbReference>
<keyword evidence="3" id="KW-0732">Signal</keyword>
<reference evidence="4 5" key="1">
    <citation type="journal article" date="2015" name="Genome Biol. Evol.">
        <title>Comparative Genomics of a Bacterivorous Green Alga Reveals Evolutionary Causalities and Consequences of Phago-Mixotrophic Mode of Nutrition.</title>
        <authorList>
            <person name="Burns J.A."/>
            <person name="Paasch A."/>
            <person name="Narechania A."/>
            <person name="Kim E."/>
        </authorList>
    </citation>
    <scope>NUCLEOTIDE SEQUENCE [LARGE SCALE GENOMIC DNA]</scope>
    <source>
        <strain evidence="4 5">PLY_AMNH</strain>
    </source>
</reference>